<proteinExistence type="predicted"/>
<feature type="compositionally biased region" description="Polar residues" evidence="1">
    <location>
        <begin position="832"/>
        <end position="848"/>
    </location>
</feature>
<evidence type="ECO:0000313" key="2">
    <source>
        <dbReference type="EMBL" id="KAJ8873661.1"/>
    </source>
</evidence>
<name>A0ABQ9GNS1_9NEOP</name>
<gene>
    <name evidence="2" type="ORF">PR048_024490</name>
</gene>
<dbReference type="EMBL" id="JARBHB010000010">
    <property type="protein sequence ID" value="KAJ8873661.1"/>
    <property type="molecule type" value="Genomic_DNA"/>
</dbReference>
<evidence type="ECO:0000313" key="3">
    <source>
        <dbReference type="Proteomes" id="UP001159363"/>
    </source>
</evidence>
<evidence type="ECO:0000256" key="1">
    <source>
        <dbReference type="SAM" id="MobiDB-lite"/>
    </source>
</evidence>
<dbReference type="Proteomes" id="UP001159363">
    <property type="component" value="Chromosome 9"/>
</dbReference>
<feature type="region of interest" description="Disordered" evidence="1">
    <location>
        <begin position="810"/>
        <end position="848"/>
    </location>
</feature>
<organism evidence="2 3">
    <name type="scientific">Dryococelus australis</name>
    <dbReference type="NCBI Taxonomy" id="614101"/>
    <lineage>
        <taxon>Eukaryota</taxon>
        <taxon>Metazoa</taxon>
        <taxon>Ecdysozoa</taxon>
        <taxon>Arthropoda</taxon>
        <taxon>Hexapoda</taxon>
        <taxon>Insecta</taxon>
        <taxon>Pterygota</taxon>
        <taxon>Neoptera</taxon>
        <taxon>Polyneoptera</taxon>
        <taxon>Phasmatodea</taxon>
        <taxon>Verophasmatodea</taxon>
        <taxon>Anareolatae</taxon>
        <taxon>Phasmatidae</taxon>
        <taxon>Eurycanthinae</taxon>
        <taxon>Dryococelus</taxon>
    </lineage>
</organism>
<reference evidence="2 3" key="1">
    <citation type="submission" date="2023-02" db="EMBL/GenBank/DDBJ databases">
        <title>LHISI_Scaffold_Assembly.</title>
        <authorList>
            <person name="Stuart O.P."/>
            <person name="Cleave R."/>
            <person name="Magrath M.J.L."/>
            <person name="Mikheyev A.S."/>
        </authorList>
    </citation>
    <scope>NUCLEOTIDE SEQUENCE [LARGE SCALE GENOMIC DNA]</scope>
    <source>
        <strain evidence="2">Daus_M_001</strain>
        <tissue evidence="2">Leg muscle</tissue>
    </source>
</reference>
<keyword evidence="3" id="KW-1185">Reference proteome</keyword>
<accession>A0ABQ9GNS1</accession>
<comment type="caution">
    <text evidence="2">The sequence shown here is derived from an EMBL/GenBank/DDBJ whole genome shotgun (WGS) entry which is preliminary data.</text>
</comment>
<protein>
    <submittedName>
        <fullName evidence="2">Uncharacterized protein</fullName>
    </submittedName>
</protein>
<sequence>MLDLKRFIRRPVVADFTGRVSCRKRLGHKPVEIALLKQISGWIAGRCKRSTGGDWIAVIRRRCLNSSPVSSNWLAASNGGGQILAPFAHAVQSTCTPKRYITQIHFRDWMILTAAHCRCLLANHGHSVSELPNTDWPSHVSNCLPTDTRTNRVRFPAGWLPDFRIWESCRTMPLDSGFSRGSPVFLRTFIPNLLLSHFASPSMALKTSKFRAGQTSPYFVGISVYNHTEDSTNAGIAFPWTIPLGVDANSRLARKHLANPITARCGPIANEHTSEALVCRGLRSLAYRSLNSRNFPIPIDELWLPNDKIDFKRVYTEVIFAIGSEFVRHTLDDSVPISDLRAGIKEGDELTTDKLTLAISPENFFLRRRLLVCGNWRMEMLQAVHDKESIFEINLRKTSLLLPAYILTGAMSDMSPVKLAMMDGNICLANIEKLSAFSMISALTVRVKERHAKFALLLGIRLNYTVLYTPELPSFLHWLLHRSEATPFFTDLRSYTVCVESDNVLSSVKLMQSELLTWQQQDQDGGGGVIRASRENKPPDCNIHRASHTRRYVVTLTFEPDSLFCGMKLLPYGGGGGDEIATLLGGENQSSVTQNKNFASSEFLTLRKTVFGMARVLVSPVPLPRFLTLYAGVHPTLNLCRLLRVACRGTTSFAPGLYTAQPLDEGAALTAADKGPECQHKGQCLQAWVPGRLARMMECCGSPARAEGGGEEKGGDGISLSGLETCKILEFNDLQAGLYSIVGKHADINRTLVVRCHSGRRRLGQRSLGDVKHHVAKPYASAKLRRWPVKISKLCSPMCAWQTYSSASSPGNSEPSAARSGQPEQGPFPGASRSQSGIQNASSESGESTAVDVVQFGSYSGRERFGESCSPSAYHLSIKLNEKLWFVFRTTATRASKMAPPSNNMTGCRSPISYWRPIFRALNQPIEGSPSRAITRDMQNSRYFFYIKLKFTVLYILELASFLHWLPHICRSQSLSEYPTRDWRTQLRFVPFIGAELPGACRDKNGTLANVSNNNRLEPGPPFCLCVVTYSETQEGKIAASKRAYWRALRPSVIKSRDRGAWGGGIPRCHLANIARPSQCVKVGRGVQMAAGSMSSNAERDSIGTSSGRLAVWDCYEISPRSSLRIAIQYQVRRRTSIPYVKFAYVIGHLLIRHVMRNSKPIANNRHSGGFIPCGRVQQENQLCLRRQSMNK</sequence>